<sequence length="75" mass="8548">MQGCESVGETVNEVGDEEWESKGYSSCGASESREILILWCFCEAMDPHLVVPVRVKRYSSCGAFERQWILILWCL</sequence>
<reference evidence="2 3" key="1">
    <citation type="journal article" date="2021" name="Elife">
        <title>Chloroplast acquisition without the gene transfer in kleptoplastic sea slugs, Plakobranchus ocellatus.</title>
        <authorList>
            <person name="Maeda T."/>
            <person name="Takahashi S."/>
            <person name="Yoshida T."/>
            <person name="Shimamura S."/>
            <person name="Takaki Y."/>
            <person name="Nagai Y."/>
            <person name="Toyoda A."/>
            <person name="Suzuki Y."/>
            <person name="Arimoto A."/>
            <person name="Ishii H."/>
            <person name="Satoh N."/>
            <person name="Nishiyama T."/>
            <person name="Hasebe M."/>
            <person name="Maruyama T."/>
            <person name="Minagawa J."/>
            <person name="Obokata J."/>
            <person name="Shigenobu S."/>
        </authorList>
    </citation>
    <scope>NUCLEOTIDE SEQUENCE [LARGE SCALE GENOMIC DNA]</scope>
</reference>
<feature type="region of interest" description="Disordered" evidence="1">
    <location>
        <begin position="1"/>
        <end position="25"/>
    </location>
</feature>
<gene>
    <name evidence="2" type="ORF">PoB_000926600</name>
</gene>
<accession>A0AAV3Y679</accession>
<name>A0AAV3Y679_9GAST</name>
<protein>
    <submittedName>
        <fullName evidence="2">snRNA-activating protein complex subunit 4</fullName>
    </submittedName>
</protein>
<organism evidence="2 3">
    <name type="scientific">Plakobranchus ocellatus</name>
    <dbReference type="NCBI Taxonomy" id="259542"/>
    <lineage>
        <taxon>Eukaryota</taxon>
        <taxon>Metazoa</taxon>
        <taxon>Spiralia</taxon>
        <taxon>Lophotrochozoa</taxon>
        <taxon>Mollusca</taxon>
        <taxon>Gastropoda</taxon>
        <taxon>Heterobranchia</taxon>
        <taxon>Euthyneura</taxon>
        <taxon>Panpulmonata</taxon>
        <taxon>Sacoglossa</taxon>
        <taxon>Placobranchoidea</taxon>
        <taxon>Plakobranchidae</taxon>
        <taxon>Plakobranchus</taxon>
    </lineage>
</organism>
<evidence type="ECO:0000256" key="1">
    <source>
        <dbReference type="SAM" id="MobiDB-lite"/>
    </source>
</evidence>
<comment type="caution">
    <text evidence="2">The sequence shown here is derived from an EMBL/GenBank/DDBJ whole genome shotgun (WGS) entry which is preliminary data.</text>
</comment>
<dbReference type="EMBL" id="BLXT01001037">
    <property type="protein sequence ID" value="GFN82760.1"/>
    <property type="molecule type" value="Genomic_DNA"/>
</dbReference>
<evidence type="ECO:0000313" key="2">
    <source>
        <dbReference type="EMBL" id="GFN82760.1"/>
    </source>
</evidence>
<keyword evidence="3" id="KW-1185">Reference proteome</keyword>
<dbReference type="AlphaFoldDB" id="A0AAV3Y679"/>
<evidence type="ECO:0000313" key="3">
    <source>
        <dbReference type="Proteomes" id="UP000735302"/>
    </source>
</evidence>
<proteinExistence type="predicted"/>
<dbReference type="Proteomes" id="UP000735302">
    <property type="component" value="Unassembled WGS sequence"/>
</dbReference>